<reference evidence="1" key="1">
    <citation type="submission" date="2022-03" db="EMBL/GenBank/DDBJ databases">
        <title>Draft genome sequence of Aduncisulcus paluster, a free-living microaerophilic Fornicata.</title>
        <authorList>
            <person name="Yuyama I."/>
            <person name="Kume K."/>
            <person name="Tamura T."/>
            <person name="Inagaki Y."/>
            <person name="Hashimoto T."/>
        </authorList>
    </citation>
    <scope>NUCLEOTIDE SEQUENCE</scope>
    <source>
        <strain evidence="1">NY0171</strain>
    </source>
</reference>
<protein>
    <submittedName>
        <fullName evidence="1">Uncharacterized protein</fullName>
    </submittedName>
</protein>
<comment type="caution">
    <text evidence="1">The sequence shown here is derived from an EMBL/GenBank/DDBJ whole genome shotgun (WGS) entry which is preliminary data.</text>
</comment>
<evidence type="ECO:0000313" key="1">
    <source>
        <dbReference type="EMBL" id="GKT33687.1"/>
    </source>
</evidence>
<dbReference type="Proteomes" id="UP001057375">
    <property type="component" value="Unassembled WGS sequence"/>
</dbReference>
<proteinExistence type="predicted"/>
<name>A0ABQ5KMF6_9EUKA</name>
<keyword evidence="2" id="KW-1185">Reference proteome</keyword>
<sequence length="81" mass="9617">MKAKGLDPEKYTTYIETFRYGAPPHASRIRQRQKDISLSKRLRQINTVIIAEALDERLAEYHLINFTVPYILYQSRILYMV</sequence>
<dbReference type="EMBL" id="BQXS01010410">
    <property type="protein sequence ID" value="GKT33687.1"/>
    <property type="molecule type" value="Genomic_DNA"/>
</dbReference>
<evidence type="ECO:0000313" key="2">
    <source>
        <dbReference type="Proteomes" id="UP001057375"/>
    </source>
</evidence>
<accession>A0ABQ5KMF6</accession>
<organism evidence="1 2">
    <name type="scientific">Aduncisulcus paluster</name>
    <dbReference type="NCBI Taxonomy" id="2918883"/>
    <lineage>
        <taxon>Eukaryota</taxon>
        <taxon>Metamonada</taxon>
        <taxon>Carpediemonas-like organisms</taxon>
        <taxon>Aduncisulcus</taxon>
    </lineage>
</organism>
<gene>
    <name evidence="1" type="ORF">ADUPG1_007478</name>
</gene>